<evidence type="ECO:0000256" key="3">
    <source>
        <dbReference type="PROSITE-ProRule" id="PRU00023"/>
    </source>
</evidence>
<keyword evidence="1" id="KW-0677">Repeat</keyword>
<dbReference type="PANTHER" id="PTHR24189">
    <property type="entry name" value="MYOTROPHIN"/>
    <property type="match status" value="1"/>
</dbReference>
<dbReference type="SMART" id="SM00248">
    <property type="entry name" value="ANK"/>
    <property type="match status" value="7"/>
</dbReference>
<evidence type="ECO:0000313" key="5">
    <source>
        <dbReference type="Proteomes" id="UP000076079"/>
    </source>
</evidence>
<protein>
    <submittedName>
        <fullName evidence="4">Ankyrin repeat protein</fullName>
    </submittedName>
</protein>
<dbReference type="PROSITE" id="PS50297">
    <property type="entry name" value="ANK_REP_REGION"/>
    <property type="match status" value="2"/>
</dbReference>
<keyword evidence="5" id="KW-1185">Reference proteome</keyword>
<reference evidence="5" key="2">
    <citation type="submission" date="2016-04" db="EMBL/GenBank/DDBJ databases">
        <title>First Complete Genome Sequence of a Subdivision 6 Acidobacterium.</title>
        <authorList>
            <person name="Huang S."/>
            <person name="Vieira S."/>
            <person name="Bunk B."/>
            <person name="Riedel T."/>
            <person name="Sproeer C."/>
            <person name="Overmann J."/>
        </authorList>
    </citation>
    <scope>NUCLEOTIDE SEQUENCE [LARGE SCALE GENOMIC DNA]</scope>
    <source>
        <strain evidence="5">DSM 100886 HEG_-6_39</strain>
    </source>
</reference>
<dbReference type="Gene3D" id="1.25.40.20">
    <property type="entry name" value="Ankyrin repeat-containing domain"/>
    <property type="match status" value="3"/>
</dbReference>
<dbReference type="EMBL" id="CP015136">
    <property type="protein sequence ID" value="AMY07047.1"/>
    <property type="molecule type" value="Genomic_DNA"/>
</dbReference>
<proteinExistence type="predicted"/>
<name>A0A143PES5_LUTPR</name>
<dbReference type="STRING" id="1855912.LuPra_00211"/>
<dbReference type="PROSITE" id="PS50088">
    <property type="entry name" value="ANK_REPEAT"/>
    <property type="match status" value="2"/>
</dbReference>
<dbReference type="PANTHER" id="PTHR24189:SF50">
    <property type="entry name" value="ANKYRIN REPEAT AND SOCS BOX PROTEIN 2"/>
    <property type="match status" value="1"/>
</dbReference>
<keyword evidence="2 3" id="KW-0040">ANK repeat</keyword>
<evidence type="ECO:0000313" key="4">
    <source>
        <dbReference type="EMBL" id="AMY07047.1"/>
    </source>
</evidence>
<dbReference type="SUPFAM" id="SSF48403">
    <property type="entry name" value="Ankyrin repeat"/>
    <property type="match status" value="1"/>
</dbReference>
<evidence type="ECO:0000256" key="1">
    <source>
        <dbReference type="ARBA" id="ARBA00022737"/>
    </source>
</evidence>
<organism evidence="4 5">
    <name type="scientific">Luteitalea pratensis</name>
    <dbReference type="NCBI Taxonomy" id="1855912"/>
    <lineage>
        <taxon>Bacteria</taxon>
        <taxon>Pseudomonadati</taxon>
        <taxon>Acidobacteriota</taxon>
        <taxon>Vicinamibacteria</taxon>
        <taxon>Vicinamibacterales</taxon>
        <taxon>Vicinamibacteraceae</taxon>
        <taxon>Luteitalea</taxon>
    </lineage>
</organism>
<sequence>MPRSLPERPDLENLKTQAKSLLRAAREGDTAAVSRFTILPAFGNRPPAQWPVTDLALHDAQSVLAREHGFVSWNAMREEVEARTLTFDAAKDEFVRCATGGASGRAERILALHPRIATASLQTAIVLGDAATVSARLQAHSELATQPGGPQEWEPLLYACHTCLCGRDASRLDGLVAIARQLCILGANPNGEYHWNWHPELPRTVLWGALCAVSHLPLAEVLLEAGANPTDGVSAHITGGGGNIAALELLHRYGLCADGIAGAVPPLLHMMLWATNPTGPRWLLEHGADANLSWGLDGEAPLHVAARRWDVAMVDILLNHGADLHRRRKDGRTAHALAELHGNRDIAQHLLATGAHDELSALDRFVAACARGDRHDAAAMLVAQPSLRGQLRPDHHLLLHRPAESGDSAALETMLASGFDPDARDQDNVTPLHRAAMGGHPDAVRVLLAHGADIGALDGMFAASPLVWAVEGRDHASPGSDHVAVARILIDAGCSLDWQPPPGAPDQERTFERLIDLRRAALESA</sequence>
<feature type="repeat" description="ANK" evidence="3">
    <location>
        <begin position="427"/>
        <end position="459"/>
    </location>
</feature>
<dbReference type="KEGG" id="abac:LuPra_00211"/>
<dbReference type="AlphaFoldDB" id="A0A143PES5"/>
<gene>
    <name evidence="4" type="ORF">LuPra_00211</name>
</gene>
<feature type="repeat" description="ANK" evidence="3">
    <location>
        <begin position="297"/>
        <end position="329"/>
    </location>
</feature>
<dbReference type="Proteomes" id="UP000076079">
    <property type="component" value="Chromosome"/>
</dbReference>
<dbReference type="InterPro" id="IPR036770">
    <property type="entry name" value="Ankyrin_rpt-contain_sf"/>
</dbReference>
<dbReference type="RefSeq" id="WP_162271269.1">
    <property type="nucleotide sequence ID" value="NZ_CP015136.1"/>
</dbReference>
<dbReference type="InterPro" id="IPR002110">
    <property type="entry name" value="Ankyrin_rpt"/>
</dbReference>
<reference evidence="4 5" key="1">
    <citation type="journal article" date="2016" name="Genome Announc.">
        <title>First Complete Genome Sequence of a Subdivision 6 Acidobacterium Strain.</title>
        <authorList>
            <person name="Huang S."/>
            <person name="Vieira S."/>
            <person name="Bunk B."/>
            <person name="Riedel T."/>
            <person name="Sproer C."/>
            <person name="Overmann J."/>
        </authorList>
    </citation>
    <scope>NUCLEOTIDE SEQUENCE [LARGE SCALE GENOMIC DNA]</scope>
    <source>
        <strain evidence="5">DSM 100886 HEG_-6_39</strain>
    </source>
</reference>
<dbReference type="Pfam" id="PF12796">
    <property type="entry name" value="Ank_2"/>
    <property type="match status" value="2"/>
</dbReference>
<accession>A0A143PES5</accession>
<evidence type="ECO:0000256" key="2">
    <source>
        <dbReference type="ARBA" id="ARBA00023043"/>
    </source>
</evidence>
<dbReference type="InterPro" id="IPR050745">
    <property type="entry name" value="Multifunctional_regulatory"/>
</dbReference>
<dbReference type="PATRIC" id="fig|1813736.3.peg.223"/>